<feature type="transmembrane region" description="Helical" evidence="1">
    <location>
        <begin position="100"/>
        <end position="125"/>
    </location>
</feature>
<feature type="transmembrane region" description="Helical" evidence="1">
    <location>
        <begin position="168"/>
        <end position="186"/>
    </location>
</feature>
<feature type="domain" description="CAAX prenyl protease 2/Lysostaphin resistance protein A-like" evidence="2">
    <location>
        <begin position="135"/>
        <end position="237"/>
    </location>
</feature>
<gene>
    <name evidence="3" type="ORF">SAMN05421541_106115</name>
</gene>
<keyword evidence="1" id="KW-0812">Transmembrane</keyword>
<keyword evidence="1" id="KW-1133">Transmembrane helix</keyword>
<dbReference type="Pfam" id="PF02517">
    <property type="entry name" value="Rce1-like"/>
    <property type="match status" value="1"/>
</dbReference>
<evidence type="ECO:0000313" key="3">
    <source>
        <dbReference type="EMBL" id="SFF11118.1"/>
    </source>
</evidence>
<evidence type="ECO:0000256" key="1">
    <source>
        <dbReference type="SAM" id="Phobius"/>
    </source>
</evidence>
<dbReference type="PANTHER" id="PTHR35797">
    <property type="entry name" value="PROTEASE-RELATED"/>
    <property type="match status" value="1"/>
</dbReference>
<keyword evidence="3" id="KW-0378">Hydrolase</keyword>
<feature type="transmembrane region" description="Helical" evidence="1">
    <location>
        <begin position="58"/>
        <end position="80"/>
    </location>
</feature>
<sequence length="295" mass="31285">MFRSWVDGGARTSADTGRNLLKAGPSVFATLSDRTASIVFVLLVLGCSLGTADVAGGLILALSPLLVVLVMLLVVTRAGYTRDGWARLGTGRLGLRHWPLAIVTTAGVSVLATVGVVAFGLARFAAPERPWLPDVLALCIAGPVLAFAEEIGWRGYLQPRLAFLGERAAMLVIGLVWIGWHLPYILFTPFYHNDGNRVLVLTLFGGSVIAFSFLFGYLRIISASVWPAVVAHFAHNATFAALTIPIVTEHPVAVNEYLSGDTGFLVLLGTAACAAAIGVSRARANRRPIPASARV</sequence>
<feature type="transmembrane region" description="Helical" evidence="1">
    <location>
        <begin position="131"/>
        <end position="148"/>
    </location>
</feature>
<keyword evidence="3" id="KW-0645">Protease</keyword>
<dbReference type="GO" id="GO:0004175">
    <property type="term" value="F:endopeptidase activity"/>
    <property type="evidence" value="ECO:0007669"/>
    <property type="project" value="UniProtKB-ARBA"/>
</dbReference>
<evidence type="ECO:0000313" key="4">
    <source>
        <dbReference type="Proteomes" id="UP000199645"/>
    </source>
</evidence>
<dbReference type="GO" id="GO:0006508">
    <property type="term" value="P:proteolysis"/>
    <property type="evidence" value="ECO:0007669"/>
    <property type="project" value="UniProtKB-KW"/>
</dbReference>
<feature type="transmembrane region" description="Helical" evidence="1">
    <location>
        <begin position="262"/>
        <end position="279"/>
    </location>
</feature>
<proteinExistence type="predicted"/>
<protein>
    <submittedName>
        <fullName evidence="3">CAAX protease self-immunity</fullName>
    </submittedName>
</protein>
<dbReference type="PANTHER" id="PTHR35797:SF1">
    <property type="entry name" value="PROTEASE"/>
    <property type="match status" value="1"/>
</dbReference>
<feature type="transmembrane region" description="Helical" evidence="1">
    <location>
        <begin position="225"/>
        <end position="247"/>
    </location>
</feature>
<dbReference type="EMBL" id="FONV01000006">
    <property type="protein sequence ID" value="SFF11118.1"/>
    <property type="molecule type" value="Genomic_DNA"/>
</dbReference>
<dbReference type="Proteomes" id="UP000199645">
    <property type="component" value="Unassembled WGS sequence"/>
</dbReference>
<feature type="transmembrane region" description="Helical" evidence="1">
    <location>
        <begin position="198"/>
        <end position="218"/>
    </location>
</feature>
<accession>A0A1I2G1W0</accession>
<dbReference type="OrthoDB" id="3693644at2"/>
<keyword evidence="1" id="KW-0472">Membrane</keyword>
<evidence type="ECO:0000259" key="2">
    <source>
        <dbReference type="Pfam" id="PF02517"/>
    </source>
</evidence>
<name>A0A1I2G1W0_9ACTN</name>
<keyword evidence="4" id="KW-1185">Reference proteome</keyword>
<organism evidence="3 4">
    <name type="scientific">Actinoplanes philippinensis</name>
    <dbReference type="NCBI Taxonomy" id="35752"/>
    <lineage>
        <taxon>Bacteria</taxon>
        <taxon>Bacillati</taxon>
        <taxon>Actinomycetota</taxon>
        <taxon>Actinomycetes</taxon>
        <taxon>Micromonosporales</taxon>
        <taxon>Micromonosporaceae</taxon>
        <taxon>Actinoplanes</taxon>
    </lineage>
</organism>
<dbReference type="InterPro" id="IPR042150">
    <property type="entry name" value="MmRce1-like"/>
</dbReference>
<dbReference type="InterPro" id="IPR003675">
    <property type="entry name" value="Rce1/LyrA-like_dom"/>
</dbReference>
<reference evidence="3 4" key="1">
    <citation type="submission" date="2016-10" db="EMBL/GenBank/DDBJ databases">
        <authorList>
            <person name="de Groot N.N."/>
        </authorList>
    </citation>
    <scope>NUCLEOTIDE SEQUENCE [LARGE SCALE GENOMIC DNA]</scope>
    <source>
        <strain evidence="3 4">DSM 43019</strain>
    </source>
</reference>
<dbReference type="GO" id="GO:0080120">
    <property type="term" value="P:CAAX-box protein maturation"/>
    <property type="evidence" value="ECO:0007669"/>
    <property type="project" value="UniProtKB-ARBA"/>
</dbReference>
<dbReference type="AlphaFoldDB" id="A0A1I2G1W0"/>
<dbReference type="STRING" id="35752.SAMN05421541_106115"/>